<keyword evidence="2" id="KW-0732">Signal</keyword>
<accession>B8BXF0</accession>
<dbReference type="PaxDb" id="35128-Thaps3308"/>
<feature type="chain" id="PRO_5002868771" evidence="2">
    <location>
        <begin position="21"/>
        <end position="217"/>
    </location>
</feature>
<feature type="signal peptide" evidence="2">
    <location>
        <begin position="1"/>
        <end position="20"/>
    </location>
</feature>
<evidence type="ECO:0000313" key="3">
    <source>
        <dbReference type="EMBL" id="EED94196.1"/>
    </source>
</evidence>
<organism evidence="3 4">
    <name type="scientific">Thalassiosira pseudonana</name>
    <name type="common">Marine diatom</name>
    <name type="synonym">Cyclotella nana</name>
    <dbReference type="NCBI Taxonomy" id="35128"/>
    <lineage>
        <taxon>Eukaryota</taxon>
        <taxon>Sar</taxon>
        <taxon>Stramenopiles</taxon>
        <taxon>Ochrophyta</taxon>
        <taxon>Bacillariophyta</taxon>
        <taxon>Coscinodiscophyceae</taxon>
        <taxon>Thalassiosirophycidae</taxon>
        <taxon>Thalassiosirales</taxon>
        <taxon>Thalassiosiraceae</taxon>
        <taxon>Thalassiosira</taxon>
    </lineage>
</organism>
<dbReference type="HOGENOM" id="CLU_1274519_0_0_1"/>
<dbReference type="eggNOG" id="ENOG502QZ5A">
    <property type="taxonomic scope" value="Eukaryota"/>
</dbReference>
<dbReference type="GeneID" id="7444072"/>
<name>B8BXF0_THAPS</name>
<evidence type="ECO:0000256" key="2">
    <source>
        <dbReference type="SAM" id="SignalP"/>
    </source>
</evidence>
<dbReference type="InParanoid" id="B8BXF0"/>
<feature type="transmembrane region" description="Helical" evidence="1">
    <location>
        <begin position="111"/>
        <end position="132"/>
    </location>
</feature>
<dbReference type="KEGG" id="tps:THAPSDRAFT_3308"/>
<evidence type="ECO:0000256" key="1">
    <source>
        <dbReference type="SAM" id="Phobius"/>
    </source>
</evidence>
<dbReference type="EMBL" id="CM000640">
    <property type="protein sequence ID" value="EED94196.1"/>
    <property type="molecule type" value="Genomic_DNA"/>
</dbReference>
<keyword evidence="1" id="KW-0472">Membrane</keyword>
<proteinExistence type="predicted"/>
<dbReference type="Proteomes" id="UP000001449">
    <property type="component" value="Chromosome 3"/>
</dbReference>
<keyword evidence="4" id="KW-1185">Reference proteome</keyword>
<evidence type="ECO:0000313" key="4">
    <source>
        <dbReference type="Proteomes" id="UP000001449"/>
    </source>
</evidence>
<reference evidence="3 4" key="1">
    <citation type="journal article" date="2004" name="Science">
        <title>The genome of the diatom Thalassiosira pseudonana: ecology, evolution, and metabolism.</title>
        <authorList>
            <person name="Armbrust E.V."/>
            <person name="Berges J.A."/>
            <person name="Bowler C."/>
            <person name="Green B.R."/>
            <person name="Martinez D."/>
            <person name="Putnam N.H."/>
            <person name="Zhou S."/>
            <person name="Allen A.E."/>
            <person name="Apt K.E."/>
            <person name="Bechner M."/>
            <person name="Brzezinski M.A."/>
            <person name="Chaal B.K."/>
            <person name="Chiovitti A."/>
            <person name="Davis A.K."/>
            <person name="Demarest M.S."/>
            <person name="Detter J.C."/>
            <person name="Glavina T."/>
            <person name="Goodstein D."/>
            <person name="Hadi M.Z."/>
            <person name="Hellsten U."/>
            <person name="Hildebrand M."/>
            <person name="Jenkins B.D."/>
            <person name="Jurka J."/>
            <person name="Kapitonov V.V."/>
            <person name="Kroger N."/>
            <person name="Lau W.W."/>
            <person name="Lane T.W."/>
            <person name="Larimer F.W."/>
            <person name="Lippmeier J.C."/>
            <person name="Lucas S."/>
            <person name="Medina M."/>
            <person name="Montsant A."/>
            <person name="Obornik M."/>
            <person name="Parker M.S."/>
            <person name="Palenik B."/>
            <person name="Pazour G.J."/>
            <person name="Richardson P.M."/>
            <person name="Rynearson T.A."/>
            <person name="Saito M.A."/>
            <person name="Schwartz D.C."/>
            <person name="Thamatrakoln K."/>
            <person name="Valentin K."/>
            <person name="Vardi A."/>
            <person name="Wilkerson F.P."/>
            <person name="Rokhsar D.S."/>
        </authorList>
    </citation>
    <scope>NUCLEOTIDE SEQUENCE [LARGE SCALE GENOMIC DNA]</scope>
    <source>
        <strain evidence="3 4">CCMP1335</strain>
    </source>
</reference>
<keyword evidence="1" id="KW-0812">Transmembrane</keyword>
<dbReference type="AlphaFoldDB" id="B8BXF0"/>
<sequence>MPTYTLLLPCLLTAFTSVVPFTPSITHQSLTYPSPLQLPNRIIRHHPSTDLQRFSSFLSPNDMMDGLSSYSTVSPFSSLLTSYDESIPAYLADEAFNDQVSLSDLTSDPSVQTAFVVAAIAVVILVVSKAIVTQMDEAVERVAIDFDRVMKLKYPKKWEKFMGEADDSSVGGTARDGGKTKEEVYADRVQRIVEEMERFSNEEPEFMARIMKDVERM</sequence>
<dbReference type="RefSeq" id="XP_002288760.1">
    <property type="nucleotide sequence ID" value="XM_002288724.1"/>
</dbReference>
<keyword evidence="1" id="KW-1133">Transmembrane helix</keyword>
<reference evidence="3 4" key="2">
    <citation type="journal article" date="2008" name="Nature">
        <title>The Phaeodactylum genome reveals the evolutionary history of diatom genomes.</title>
        <authorList>
            <person name="Bowler C."/>
            <person name="Allen A.E."/>
            <person name="Badger J.H."/>
            <person name="Grimwood J."/>
            <person name="Jabbari K."/>
            <person name="Kuo A."/>
            <person name="Maheswari U."/>
            <person name="Martens C."/>
            <person name="Maumus F."/>
            <person name="Otillar R.P."/>
            <person name="Rayko E."/>
            <person name="Salamov A."/>
            <person name="Vandepoele K."/>
            <person name="Beszteri B."/>
            <person name="Gruber A."/>
            <person name="Heijde M."/>
            <person name="Katinka M."/>
            <person name="Mock T."/>
            <person name="Valentin K."/>
            <person name="Verret F."/>
            <person name="Berges J.A."/>
            <person name="Brownlee C."/>
            <person name="Cadoret J.P."/>
            <person name="Chiovitti A."/>
            <person name="Choi C.J."/>
            <person name="Coesel S."/>
            <person name="De Martino A."/>
            <person name="Detter J.C."/>
            <person name="Durkin C."/>
            <person name="Falciatore A."/>
            <person name="Fournet J."/>
            <person name="Haruta M."/>
            <person name="Huysman M.J."/>
            <person name="Jenkins B.D."/>
            <person name="Jiroutova K."/>
            <person name="Jorgensen R.E."/>
            <person name="Joubert Y."/>
            <person name="Kaplan A."/>
            <person name="Kroger N."/>
            <person name="Kroth P.G."/>
            <person name="La Roche J."/>
            <person name="Lindquist E."/>
            <person name="Lommer M."/>
            <person name="Martin-Jezequel V."/>
            <person name="Lopez P.J."/>
            <person name="Lucas S."/>
            <person name="Mangogna M."/>
            <person name="McGinnis K."/>
            <person name="Medlin L.K."/>
            <person name="Montsant A."/>
            <person name="Oudot-Le Secq M.P."/>
            <person name="Napoli C."/>
            <person name="Obornik M."/>
            <person name="Parker M.S."/>
            <person name="Petit J.L."/>
            <person name="Porcel B.M."/>
            <person name="Poulsen N."/>
            <person name="Robison M."/>
            <person name="Rychlewski L."/>
            <person name="Rynearson T.A."/>
            <person name="Schmutz J."/>
            <person name="Shapiro H."/>
            <person name="Siaut M."/>
            <person name="Stanley M."/>
            <person name="Sussman M.R."/>
            <person name="Taylor A.R."/>
            <person name="Vardi A."/>
            <person name="von Dassow P."/>
            <person name="Vyverman W."/>
            <person name="Willis A."/>
            <person name="Wyrwicz L.S."/>
            <person name="Rokhsar D.S."/>
            <person name="Weissenbach J."/>
            <person name="Armbrust E.V."/>
            <person name="Green B.R."/>
            <person name="Van de Peer Y."/>
            <person name="Grigoriev I.V."/>
        </authorList>
    </citation>
    <scope>NUCLEOTIDE SEQUENCE [LARGE SCALE GENOMIC DNA]</scope>
    <source>
        <strain evidence="3 4">CCMP1335</strain>
    </source>
</reference>
<protein>
    <submittedName>
        <fullName evidence="3">Uncharacterized protein</fullName>
    </submittedName>
</protein>
<gene>
    <name evidence="3" type="ORF">THAPSDRAFT_3308</name>
</gene>